<dbReference type="EMBL" id="JH650969">
    <property type="protein sequence ID" value="EXA51239.1"/>
    <property type="molecule type" value="Genomic_DNA"/>
</dbReference>
<proteinExistence type="predicted"/>
<gene>
    <name evidence="1" type="ORF">FOVG_03703</name>
</gene>
<evidence type="ECO:0000313" key="1">
    <source>
        <dbReference type="EMBL" id="EXA51239.1"/>
    </source>
</evidence>
<sequence length="45" mass="4824">MEINIPNNRACQTWHNGTPLSFLLLNKAQASNVAADLGSSRLGTV</sequence>
<organism evidence="1">
    <name type="scientific">Fusarium oxysporum f. sp. pisi HDV247</name>
    <dbReference type="NCBI Taxonomy" id="1080344"/>
    <lineage>
        <taxon>Eukaryota</taxon>
        <taxon>Fungi</taxon>
        <taxon>Dikarya</taxon>
        <taxon>Ascomycota</taxon>
        <taxon>Pezizomycotina</taxon>
        <taxon>Sordariomycetes</taxon>
        <taxon>Hypocreomycetidae</taxon>
        <taxon>Hypocreales</taxon>
        <taxon>Nectriaceae</taxon>
        <taxon>Fusarium</taxon>
        <taxon>Fusarium oxysporum species complex</taxon>
    </lineage>
</organism>
<dbReference type="Proteomes" id="UP000030751">
    <property type="component" value="Unassembled WGS sequence"/>
</dbReference>
<dbReference type="AlphaFoldDB" id="W9Q176"/>
<name>W9Q176_FUSOX</name>
<reference evidence="1" key="2">
    <citation type="submission" date="2012-05" db="EMBL/GenBank/DDBJ databases">
        <title>Annotation of the Genome Sequence of Fusarium oxysporum HDV247.</title>
        <authorList>
            <consortium name="The Broad Institute Genomics Platform"/>
            <person name="Ma L.-J."/>
            <person name="Corby-Kistler H."/>
            <person name="Broz K."/>
            <person name="Gale L.R."/>
            <person name="Jonkers W."/>
            <person name="O'Donnell K."/>
            <person name="Ploetz R."/>
            <person name="Steinberg C."/>
            <person name="Schwartz D.C."/>
            <person name="VanEtten H."/>
            <person name="Zhou S."/>
            <person name="Young S.K."/>
            <person name="Zeng Q."/>
            <person name="Gargeya S."/>
            <person name="Fitzgerald M."/>
            <person name="Abouelleil A."/>
            <person name="Alvarado L."/>
            <person name="Chapman S.B."/>
            <person name="Gainer-Dewar J."/>
            <person name="Goldberg J."/>
            <person name="Griggs A."/>
            <person name="Gujja S."/>
            <person name="Hansen M."/>
            <person name="Howarth C."/>
            <person name="Imamovic A."/>
            <person name="Ireland A."/>
            <person name="Larimer J."/>
            <person name="McCowan C."/>
            <person name="Murphy C."/>
            <person name="Pearson M."/>
            <person name="Poon T.W."/>
            <person name="Priest M."/>
            <person name="Roberts A."/>
            <person name="Saif S."/>
            <person name="Shea T."/>
            <person name="Sykes S."/>
            <person name="Wortman J."/>
            <person name="Nusbaum C."/>
            <person name="Birren B."/>
        </authorList>
    </citation>
    <scope>NUCLEOTIDE SEQUENCE</scope>
    <source>
        <strain evidence="1">HDV247</strain>
    </source>
</reference>
<accession>W9Q176</accession>
<protein>
    <submittedName>
        <fullName evidence="1">Uncharacterized protein</fullName>
    </submittedName>
</protein>
<reference evidence="1" key="1">
    <citation type="submission" date="2011-10" db="EMBL/GenBank/DDBJ databases">
        <title>The Genome Sequence of Fusarium oxysporum HDV247.</title>
        <authorList>
            <consortium name="The Broad Institute Genome Sequencing Platform"/>
            <person name="Ma L.-J."/>
            <person name="Gale L.R."/>
            <person name="Schwartz D.C."/>
            <person name="Zhou S."/>
            <person name="Corby-Kistler H."/>
            <person name="Young S.K."/>
            <person name="Zeng Q."/>
            <person name="Gargeya S."/>
            <person name="Fitzgerald M."/>
            <person name="Haas B."/>
            <person name="Abouelleil A."/>
            <person name="Alvarado L."/>
            <person name="Arachchi H.M."/>
            <person name="Berlin A."/>
            <person name="Brown A."/>
            <person name="Chapman S.B."/>
            <person name="Chen Z."/>
            <person name="Dunbar C."/>
            <person name="Freedman E."/>
            <person name="Gearin G."/>
            <person name="Goldberg J."/>
            <person name="Griggs A."/>
            <person name="Gujja S."/>
            <person name="Heiman D."/>
            <person name="Howarth C."/>
            <person name="Larson L."/>
            <person name="Lui A."/>
            <person name="MacDonald P.J.P."/>
            <person name="Montmayeur A."/>
            <person name="Murphy C."/>
            <person name="Neiman D."/>
            <person name="Pearson M."/>
            <person name="Priest M."/>
            <person name="Roberts A."/>
            <person name="Saif S."/>
            <person name="Shea T."/>
            <person name="Shenoy N."/>
            <person name="Sisk P."/>
            <person name="Stolte C."/>
            <person name="Sykes S."/>
            <person name="Wortman J."/>
            <person name="Nusbaum C."/>
            <person name="Birren B."/>
        </authorList>
    </citation>
    <scope>NUCLEOTIDE SEQUENCE [LARGE SCALE GENOMIC DNA]</scope>
    <source>
        <strain evidence="1">HDV247</strain>
    </source>
</reference>
<dbReference type="HOGENOM" id="CLU_3207655_0_0_1"/>